<keyword evidence="5 6" id="KW-0819">tRNA processing</keyword>
<evidence type="ECO:0000256" key="1">
    <source>
        <dbReference type="ARBA" id="ARBA00022490"/>
    </source>
</evidence>
<gene>
    <name evidence="8" type="ORF">K3G22_04020</name>
</gene>
<feature type="domain" description="Methyltransferase small" evidence="7">
    <location>
        <begin position="34"/>
        <end position="131"/>
    </location>
</feature>
<dbReference type="InterPro" id="IPR029063">
    <property type="entry name" value="SAM-dependent_MTases_sf"/>
</dbReference>
<proteinExistence type="inferred from homology"/>
<dbReference type="Proteomes" id="UP000827084">
    <property type="component" value="Chromosome"/>
</dbReference>
<dbReference type="PANTHER" id="PTHR47739:SF1">
    <property type="entry name" value="TRNA1(VAL) (ADENINE(37)-N6)-METHYLTRANSFERASE"/>
    <property type="match status" value="1"/>
</dbReference>
<dbReference type="CDD" id="cd02440">
    <property type="entry name" value="AdoMet_MTases"/>
    <property type="match status" value="1"/>
</dbReference>
<dbReference type="GO" id="GO:0008168">
    <property type="term" value="F:methyltransferase activity"/>
    <property type="evidence" value="ECO:0007669"/>
    <property type="project" value="UniProtKB-KW"/>
</dbReference>
<name>A0ABX8XDC5_SHEPU</name>
<dbReference type="InterPro" id="IPR022882">
    <property type="entry name" value="tRNA_adenine-N6_MeTrfase"/>
</dbReference>
<evidence type="ECO:0000256" key="5">
    <source>
        <dbReference type="ARBA" id="ARBA00022694"/>
    </source>
</evidence>
<accession>A0ABX8XDC5</accession>
<evidence type="ECO:0000256" key="4">
    <source>
        <dbReference type="ARBA" id="ARBA00022691"/>
    </source>
</evidence>
<comment type="similarity">
    <text evidence="6">Belongs to the methyltransferase superfamily. tRNA (adenine-N(6)-)-methyltransferase family.</text>
</comment>
<keyword evidence="4 6" id="KW-0949">S-adenosyl-L-methionine</keyword>
<dbReference type="GO" id="GO:0032259">
    <property type="term" value="P:methylation"/>
    <property type="evidence" value="ECO:0007669"/>
    <property type="project" value="UniProtKB-KW"/>
</dbReference>
<keyword evidence="9" id="KW-1185">Reference proteome</keyword>
<dbReference type="InterPro" id="IPR007848">
    <property type="entry name" value="Small_mtfrase_dom"/>
</dbReference>
<comment type="catalytic activity">
    <reaction evidence="6">
        <text>adenosine(37) in tRNA1(Val) + S-adenosyl-L-methionine = N(6)-methyladenosine(37) in tRNA1(Val) + S-adenosyl-L-homocysteine + H(+)</text>
        <dbReference type="Rhea" id="RHEA:43160"/>
        <dbReference type="Rhea" id="RHEA-COMP:10369"/>
        <dbReference type="Rhea" id="RHEA-COMP:10370"/>
        <dbReference type="ChEBI" id="CHEBI:15378"/>
        <dbReference type="ChEBI" id="CHEBI:57856"/>
        <dbReference type="ChEBI" id="CHEBI:59789"/>
        <dbReference type="ChEBI" id="CHEBI:74411"/>
        <dbReference type="ChEBI" id="CHEBI:74449"/>
        <dbReference type="EC" id="2.1.1.223"/>
    </reaction>
</comment>
<dbReference type="RefSeq" id="WP_025008434.1">
    <property type="nucleotide sequence ID" value="NZ_BMPK01000004.1"/>
</dbReference>
<comment type="function">
    <text evidence="6">Specifically methylates the adenine in position 37 of tRNA(1)(Val) (anticodon cmo5UAC).</text>
</comment>
<comment type="subcellular location">
    <subcellularLocation>
        <location evidence="6">Cytoplasm</location>
    </subcellularLocation>
</comment>
<dbReference type="PANTHER" id="PTHR47739">
    <property type="entry name" value="TRNA1(VAL) (ADENINE(37)-N6)-METHYLTRANSFERASE"/>
    <property type="match status" value="1"/>
</dbReference>
<dbReference type="HAMAP" id="MF_01872">
    <property type="entry name" value="tRNA_methyltr_YfiC"/>
    <property type="match status" value="1"/>
</dbReference>
<evidence type="ECO:0000259" key="7">
    <source>
        <dbReference type="Pfam" id="PF05175"/>
    </source>
</evidence>
<evidence type="ECO:0000313" key="9">
    <source>
        <dbReference type="Proteomes" id="UP000827084"/>
    </source>
</evidence>
<reference evidence="8 9" key="1">
    <citation type="submission" date="2021-08" db="EMBL/GenBank/DDBJ databases">
        <title>Shewanella putrefaciens YZ-J, complete genome.</title>
        <authorList>
            <person name="Yi Z."/>
        </authorList>
    </citation>
    <scope>NUCLEOTIDE SEQUENCE [LARGE SCALE GENOMIC DNA]</scope>
    <source>
        <strain evidence="8 9">YZ-J</strain>
    </source>
</reference>
<evidence type="ECO:0000256" key="6">
    <source>
        <dbReference type="HAMAP-Rule" id="MF_01872"/>
    </source>
</evidence>
<dbReference type="EC" id="2.1.1.223" evidence="6"/>
<evidence type="ECO:0000313" key="8">
    <source>
        <dbReference type="EMBL" id="QYX73599.1"/>
    </source>
</evidence>
<sequence length="238" mass="26439">MAFTFKQFHINDLNCGMAVSTDAVVLGAWAPLTNAKQILDIGAGSGILGLMAAQRSQANITCIELDDTAAIACQHNIAQSPWASRIRLVQGSIQQLSQAEEYQGYFDHIICNPPYFEHGPQAQLSQRAMARHTDQLSFNELLAAIEQCLSPNGLASLILPIQSLHNFNYLLSQSRLEWVERVDIKSVEGKRANRVLCLLTAQTHRTVEPKVSELTLRDTSGQYSQAMVHLTQDFYLKL</sequence>
<evidence type="ECO:0000256" key="3">
    <source>
        <dbReference type="ARBA" id="ARBA00022679"/>
    </source>
</evidence>
<keyword evidence="3 6" id="KW-0808">Transferase</keyword>
<dbReference type="Pfam" id="PF05175">
    <property type="entry name" value="MTS"/>
    <property type="match status" value="1"/>
</dbReference>
<keyword evidence="2 6" id="KW-0489">Methyltransferase</keyword>
<evidence type="ECO:0000256" key="2">
    <source>
        <dbReference type="ARBA" id="ARBA00022603"/>
    </source>
</evidence>
<keyword evidence="1 6" id="KW-0963">Cytoplasm</keyword>
<dbReference type="GeneID" id="67442398"/>
<dbReference type="SUPFAM" id="SSF53335">
    <property type="entry name" value="S-adenosyl-L-methionine-dependent methyltransferases"/>
    <property type="match status" value="1"/>
</dbReference>
<protein>
    <recommendedName>
        <fullName evidence="6">tRNA1(Val) (adenine(37)-N6)-methyltransferase</fullName>
        <ecNumber evidence="6">2.1.1.223</ecNumber>
    </recommendedName>
    <alternativeName>
        <fullName evidence="6">tRNA m6A37 methyltransferase</fullName>
    </alternativeName>
</protein>
<dbReference type="EMBL" id="CP080635">
    <property type="protein sequence ID" value="QYX73599.1"/>
    <property type="molecule type" value="Genomic_DNA"/>
</dbReference>
<organism evidence="8 9">
    <name type="scientific">Shewanella putrefaciens</name>
    <name type="common">Pseudomonas putrefaciens</name>
    <dbReference type="NCBI Taxonomy" id="24"/>
    <lineage>
        <taxon>Bacteria</taxon>
        <taxon>Pseudomonadati</taxon>
        <taxon>Pseudomonadota</taxon>
        <taxon>Gammaproteobacteria</taxon>
        <taxon>Alteromonadales</taxon>
        <taxon>Shewanellaceae</taxon>
        <taxon>Shewanella</taxon>
    </lineage>
</organism>
<dbReference type="Gene3D" id="3.40.50.150">
    <property type="entry name" value="Vaccinia Virus protein VP39"/>
    <property type="match status" value="1"/>
</dbReference>
<dbReference type="InterPro" id="IPR050210">
    <property type="entry name" value="tRNA_Adenine-N(6)_MTase"/>
</dbReference>
<dbReference type="InterPro" id="IPR002052">
    <property type="entry name" value="DNA_methylase_N6_adenine_CS"/>
</dbReference>
<dbReference type="PROSITE" id="PS00092">
    <property type="entry name" value="N6_MTASE"/>
    <property type="match status" value="1"/>
</dbReference>